<dbReference type="SUPFAM" id="SSF56784">
    <property type="entry name" value="HAD-like"/>
    <property type="match status" value="1"/>
</dbReference>
<protein>
    <recommendedName>
        <fullName evidence="3">P-type Cu(+) transporter</fullName>
        <ecNumber evidence="3">7.2.2.8</ecNumber>
    </recommendedName>
    <alternativeName>
        <fullName evidence="16">Cu(+)-exporting ATPase</fullName>
    </alternativeName>
</protein>
<dbReference type="InterPro" id="IPR001757">
    <property type="entry name" value="P_typ_ATPase"/>
</dbReference>
<dbReference type="PRINTS" id="PR00120">
    <property type="entry name" value="HATPASE"/>
</dbReference>
<evidence type="ECO:0000256" key="3">
    <source>
        <dbReference type="ARBA" id="ARBA00012517"/>
    </source>
</evidence>
<feature type="transmembrane region" description="Helical" evidence="18">
    <location>
        <begin position="402"/>
        <end position="424"/>
    </location>
</feature>
<dbReference type="InterPro" id="IPR018303">
    <property type="entry name" value="ATPase_P-typ_P_site"/>
</dbReference>
<dbReference type="InterPro" id="IPR023299">
    <property type="entry name" value="ATPase_P-typ_cyto_dom_N"/>
</dbReference>
<dbReference type="InterPro" id="IPR044492">
    <property type="entry name" value="P_typ_ATPase_HD_dom"/>
</dbReference>
<organism evidence="20 21">
    <name type="scientific">Neorhizobium galegae</name>
    <name type="common">Rhizobium galegae</name>
    <dbReference type="NCBI Taxonomy" id="399"/>
    <lineage>
        <taxon>Bacteria</taxon>
        <taxon>Pseudomonadati</taxon>
        <taxon>Pseudomonadota</taxon>
        <taxon>Alphaproteobacteria</taxon>
        <taxon>Hyphomicrobiales</taxon>
        <taxon>Rhizobiaceae</taxon>
        <taxon>Rhizobium/Agrobacterium group</taxon>
        <taxon>Neorhizobium</taxon>
    </lineage>
</organism>
<dbReference type="SUPFAM" id="SSF55008">
    <property type="entry name" value="HMA, heavy metal-associated domain"/>
    <property type="match status" value="1"/>
</dbReference>
<dbReference type="EC" id="7.2.2.8" evidence="3"/>
<dbReference type="Gene3D" id="3.40.1110.10">
    <property type="entry name" value="Calcium-transporting ATPase, cytoplasmic domain N"/>
    <property type="match status" value="1"/>
</dbReference>
<comment type="caution">
    <text evidence="20">The sequence shown here is derived from an EMBL/GenBank/DDBJ whole genome shotgun (WGS) entry which is preliminary data.</text>
</comment>
<dbReference type="FunFam" id="3.30.70.100:FF:000001">
    <property type="entry name" value="ATPase copper transporting beta"/>
    <property type="match status" value="1"/>
</dbReference>
<dbReference type="InterPro" id="IPR023298">
    <property type="entry name" value="ATPase_P-typ_TM_dom_sf"/>
</dbReference>
<evidence type="ECO:0000256" key="8">
    <source>
        <dbReference type="ARBA" id="ARBA00022741"/>
    </source>
</evidence>
<dbReference type="PANTHER" id="PTHR43520">
    <property type="entry name" value="ATP7, ISOFORM B"/>
    <property type="match status" value="1"/>
</dbReference>
<dbReference type="GO" id="GO:0140581">
    <property type="term" value="F:P-type monovalent copper transporter activity"/>
    <property type="evidence" value="ECO:0007669"/>
    <property type="project" value="UniProtKB-EC"/>
</dbReference>
<keyword evidence="6 18" id="KW-0812">Transmembrane</keyword>
<keyword evidence="4" id="KW-0813">Transport</keyword>
<feature type="transmembrane region" description="Helical" evidence="18">
    <location>
        <begin position="250"/>
        <end position="268"/>
    </location>
</feature>
<dbReference type="AlphaFoldDB" id="A0A6A1TNG7"/>
<dbReference type="SFLD" id="SFLDS00003">
    <property type="entry name" value="Haloacid_Dehalogenase"/>
    <property type="match status" value="1"/>
</dbReference>
<dbReference type="GO" id="GO:0005886">
    <property type="term" value="C:plasma membrane"/>
    <property type="evidence" value="ECO:0007669"/>
    <property type="project" value="UniProtKB-SubCell"/>
</dbReference>
<dbReference type="SFLD" id="SFLDF00027">
    <property type="entry name" value="p-type_atpase"/>
    <property type="match status" value="1"/>
</dbReference>
<keyword evidence="14" id="KW-0406">Ion transport</keyword>
<evidence type="ECO:0000259" key="19">
    <source>
        <dbReference type="PROSITE" id="PS50846"/>
    </source>
</evidence>
<keyword evidence="11" id="KW-1278">Translocase</keyword>
<dbReference type="InterPro" id="IPR036163">
    <property type="entry name" value="HMA_dom_sf"/>
</dbReference>
<evidence type="ECO:0000256" key="4">
    <source>
        <dbReference type="ARBA" id="ARBA00022448"/>
    </source>
</evidence>
<dbReference type="PANTHER" id="PTHR43520:SF8">
    <property type="entry name" value="P-TYPE CU(+) TRANSPORTER"/>
    <property type="match status" value="1"/>
</dbReference>
<dbReference type="GO" id="GO:0060003">
    <property type="term" value="P:copper ion export"/>
    <property type="evidence" value="ECO:0007669"/>
    <property type="project" value="UniProtKB-ARBA"/>
</dbReference>
<dbReference type="GO" id="GO:0005507">
    <property type="term" value="F:copper ion binding"/>
    <property type="evidence" value="ECO:0007669"/>
    <property type="project" value="TreeGrafter"/>
</dbReference>
<dbReference type="PRINTS" id="PR00119">
    <property type="entry name" value="CATATPASE"/>
</dbReference>
<dbReference type="NCBIfam" id="TIGR01525">
    <property type="entry name" value="ATPase-IB_hvy"/>
    <property type="match status" value="1"/>
</dbReference>
<dbReference type="GO" id="GO:0055070">
    <property type="term" value="P:copper ion homeostasis"/>
    <property type="evidence" value="ECO:0007669"/>
    <property type="project" value="TreeGrafter"/>
</dbReference>
<evidence type="ECO:0000256" key="11">
    <source>
        <dbReference type="ARBA" id="ARBA00022967"/>
    </source>
</evidence>
<evidence type="ECO:0000256" key="16">
    <source>
        <dbReference type="ARBA" id="ARBA00033239"/>
    </source>
</evidence>
<keyword evidence="9" id="KW-0187">Copper transport</keyword>
<dbReference type="FunFam" id="3.40.50.1000:FF:000144">
    <property type="entry name" value="copper-transporting ATPase 1 isoform X2"/>
    <property type="match status" value="1"/>
</dbReference>
<dbReference type="GO" id="GO:0016887">
    <property type="term" value="F:ATP hydrolysis activity"/>
    <property type="evidence" value="ECO:0007669"/>
    <property type="project" value="InterPro"/>
</dbReference>
<evidence type="ECO:0000313" key="20">
    <source>
        <dbReference type="EMBL" id="KAB1085760.1"/>
    </source>
</evidence>
<feature type="transmembrane region" description="Helical" evidence="18">
    <location>
        <begin position="430"/>
        <end position="453"/>
    </location>
</feature>
<feature type="transmembrane region" description="Helical" evidence="18">
    <location>
        <begin position="220"/>
        <end position="238"/>
    </location>
</feature>
<dbReference type="Proteomes" id="UP000386575">
    <property type="component" value="Unassembled WGS sequence"/>
</dbReference>
<keyword evidence="5 18" id="KW-1003">Cell membrane</keyword>
<dbReference type="Gene3D" id="3.40.50.1000">
    <property type="entry name" value="HAD superfamily/HAD-like"/>
    <property type="match status" value="1"/>
</dbReference>
<keyword evidence="13" id="KW-0186">Copper</keyword>
<dbReference type="PROSITE" id="PS50846">
    <property type="entry name" value="HMA_2"/>
    <property type="match status" value="1"/>
</dbReference>
<gene>
    <name evidence="20" type="ORF">F4V91_04495</name>
</gene>
<comment type="catalytic activity">
    <reaction evidence="17">
        <text>Cu(+)(in) + ATP + H2O = Cu(+)(out) + ADP + phosphate + H(+)</text>
        <dbReference type="Rhea" id="RHEA:25792"/>
        <dbReference type="ChEBI" id="CHEBI:15377"/>
        <dbReference type="ChEBI" id="CHEBI:15378"/>
        <dbReference type="ChEBI" id="CHEBI:30616"/>
        <dbReference type="ChEBI" id="CHEBI:43474"/>
        <dbReference type="ChEBI" id="CHEBI:49552"/>
        <dbReference type="ChEBI" id="CHEBI:456216"/>
        <dbReference type="EC" id="7.2.2.8"/>
    </reaction>
</comment>
<dbReference type="EMBL" id="VZUL01000002">
    <property type="protein sequence ID" value="KAB1085760.1"/>
    <property type="molecule type" value="Genomic_DNA"/>
</dbReference>
<dbReference type="InterPro" id="IPR036412">
    <property type="entry name" value="HAD-like_sf"/>
</dbReference>
<keyword evidence="10 18" id="KW-0067">ATP-binding</keyword>
<dbReference type="NCBIfam" id="TIGR01494">
    <property type="entry name" value="ATPase_P-type"/>
    <property type="match status" value="1"/>
</dbReference>
<feature type="transmembrane region" description="Helical" evidence="18">
    <location>
        <begin position="185"/>
        <end position="208"/>
    </location>
</feature>
<proteinExistence type="inferred from homology"/>
<evidence type="ECO:0000256" key="18">
    <source>
        <dbReference type="RuleBase" id="RU362081"/>
    </source>
</evidence>
<evidence type="ECO:0000256" key="1">
    <source>
        <dbReference type="ARBA" id="ARBA00004651"/>
    </source>
</evidence>
<dbReference type="InterPro" id="IPR023214">
    <property type="entry name" value="HAD_sf"/>
</dbReference>
<evidence type="ECO:0000256" key="13">
    <source>
        <dbReference type="ARBA" id="ARBA00023008"/>
    </source>
</evidence>
<keyword evidence="7 18" id="KW-0479">Metal-binding</keyword>
<keyword evidence="8 18" id="KW-0547">Nucleotide-binding</keyword>
<keyword evidence="15 18" id="KW-0472">Membrane</keyword>
<dbReference type="InterPro" id="IPR006121">
    <property type="entry name" value="HMA_dom"/>
</dbReference>
<evidence type="ECO:0000256" key="2">
    <source>
        <dbReference type="ARBA" id="ARBA00006024"/>
    </source>
</evidence>
<evidence type="ECO:0000256" key="9">
    <source>
        <dbReference type="ARBA" id="ARBA00022796"/>
    </source>
</evidence>
<dbReference type="CDD" id="cd02094">
    <property type="entry name" value="P-type_ATPase_Cu-like"/>
    <property type="match status" value="1"/>
</dbReference>
<dbReference type="Gene3D" id="2.70.150.10">
    <property type="entry name" value="Calcium-transporting ATPase, cytoplasmic transduction domain A"/>
    <property type="match status" value="1"/>
</dbReference>
<evidence type="ECO:0000256" key="17">
    <source>
        <dbReference type="ARBA" id="ARBA00049289"/>
    </source>
</evidence>
<feature type="transmembrane region" description="Helical" evidence="18">
    <location>
        <begin position="771"/>
        <end position="789"/>
    </location>
</feature>
<feature type="transmembrane region" description="Helical" evidence="18">
    <location>
        <begin position="148"/>
        <end position="165"/>
    </location>
</feature>
<evidence type="ECO:0000256" key="15">
    <source>
        <dbReference type="ARBA" id="ARBA00023136"/>
    </source>
</evidence>
<dbReference type="Pfam" id="PF00122">
    <property type="entry name" value="E1-E2_ATPase"/>
    <property type="match status" value="1"/>
</dbReference>
<dbReference type="Pfam" id="PF00702">
    <property type="entry name" value="Hydrolase"/>
    <property type="match status" value="1"/>
</dbReference>
<dbReference type="NCBIfam" id="TIGR01511">
    <property type="entry name" value="ATPase-IB1_Cu"/>
    <property type="match status" value="1"/>
</dbReference>
<evidence type="ECO:0000256" key="7">
    <source>
        <dbReference type="ARBA" id="ARBA00022723"/>
    </source>
</evidence>
<dbReference type="CDD" id="cd00371">
    <property type="entry name" value="HMA"/>
    <property type="match status" value="1"/>
</dbReference>
<dbReference type="FunFam" id="2.70.150.10:FF:000020">
    <property type="entry name" value="Copper-exporting P-type ATPase A"/>
    <property type="match status" value="1"/>
</dbReference>
<dbReference type="PROSITE" id="PS00154">
    <property type="entry name" value="ATPASE_E1_E2"/>
    <property type="match status" value="1"/>
</dbReference>
<dbReference type="SFLD" id="SFLDG00002">
    <property type="entry name" value="C1.7:_P-type_atpase_like"/>
    <property type="match status" value="1"/>
</dbReference>
<dbReference type="InterPro" id="IPR008250">
    <property type="entry name" value="ATPase_P-typ_transduc_dom_A_sf"/>
</dbReference>
<dbReference type="Gene3D" id="3.30.70.100">
    <property type="match status" value="1"/>
</dbReference>
<dbReference type="GO" id="GO:0043682">
    <property type="term" value="F:P-type divalent copper transporter activity"/>
    <property type="evidence" value="ECO:0007669"/>
    <property type="project" value="TreeGrafter"/>
</dbReference>
<comment type="subcellular location">
    <subcellularLocation>
        <location evidence="1">Cell membrane</location>
        <topology evidence="1">Multi-pass membrane protein</topology>
    </subcellularLocation>
</comment>
<feature type="domain" description="HMA" evidence="19">
    <location>
        <begin position="12"/>
        <end position="77"/>
    </location>
</feature>
<dbReference type="Pfam" id="PF00403">
    <property type="entry name" value="HMA"/>
    <property type="match status" value="1"/>
</dbReference>
<dbReference type="SUPFAM" id="SSF81665">
    <property type="entry name" value="Calcium ATPase, transmembrane domain M"/>
    <property type="match status" value="1"/>
</dbReference>
<comment type="similarity">
    <text evidence="2 18">Belongs to the cation transport ATPase (P-type) (TC 3.A.3) family. Type IB subfamily.</text>
</comment>
<dbReference type="InterPro" id="IPR059000">
    <property type="entry name" value="ATPase_P-type_domA"/>
</dbReference>
<dbReference type="SUPFAM" id="SSF81653">
    <property type="entry name" value="Calcium ATPase, transduction domain A"/>
    <property type="match status" value="1"/>
</dbReference>
<evidence type="ECO:0000256" key="10">
    <source>
        <dbReference type="ARBA" id="ARBA00022840"/>
    </source>
</evidence>
<dbReference type="RefSeq" id="WP_151041437.1">
    <property type="nucleotide sequence ID" value="NZ_VZUL01000002.1"/>
</dbReference>
<evidence type="ECO:0000256" key="12">
    <source>
        <dbReference type="ARBA" id="ARBA00022989"/>
    </source>
</evidence>
<evidence type="ECO:0000256" key="5">
    <source>
        <dbReference type="ARBA" id="ARBA00022475"/>
    </source>
</evidence>
<feature type="transmembrane region" description="Helical" evidence="18">
    <location>
        <begin position="746"/>
        <end position="765"/>
    </location>
</feature>
<dbReference type="InterPro" id="IPR027256">
    <property type="entry name" value="P-typ_ATPase_IB"/>
</dbReference>
<accession>A0A6A1TNG7</accession>
<sequence>MNETVKPIHKAEPFTVPVEGMTCASCVRRVENAAAKVPGIDRSAVNFATKKLTVESAEGFSPEELTKAIRKVGYEIQPGAMDHAMREAGMMPPVTPTAHAGHEHHHGHPAPEAHMDQAAMGHDQAGHAGGHDHMHMHQGEEGVLKRDLAIAFVLTLPLFVLEMAGHVYDPFHHWLMGVIETQNLYYLYFALATVVVFGPGFRFLKLGLPALLRGVPEMNSLVAVGVLAAYGYSLVTTFTPDLLPESARFVYYEAATVIVTLILFGRLLEARATGRTGEAIEKLSRLQAKTARVERDGKLLDIPTEQVVAGDVLVIRPGERIPVDGTVIDGSSNVDESMISGEPLPVAKAAGATVVGGTINKTGAFRFRADKVGRDTMLAQIIRMVEQAQGSKLPIQTLVDRVTAWFVPAVIALAVLTFAVWFFVGPEPALTHALVNAVAVLIIACPCAMGLAVPTSIVVGGGRAAELGVLFRKGEALQELRNVQLVVVDKTGTVTKGRPELTDLVTSQGFAEDEVLALVASVEAQSEHPIAEAIVKSAEAKGLVVPKAEKFASVTGYGIEAEADGRKISVGADRFMEKLGLSVEVFAKAAARLGDEGKTPLYASVDGKLAAVIAVADPLKPSSRDAIRALQAMGVEVAMVTGDNRRTAEAIARQVGIDKVVAEVLPEGKVKAIHEMRVDGKKLAFVGDGINDAPALAEADIGIAIGTGTDVAIESADVVLVGGDLSGAVSAIAMSRATMTNIKQNLFWAFGYNVALVPVAAGVLYPAFGWLLSPMIAAGAMALSSVFVLGNALRLKTVKVGETR</sequence>
<keyword evidence="12 18" id="KW-1133">Transmembrane helix</keyword>
<evidence type="ECO:0000256" key="14">
    <source>
        <dbReference type="ARBA" id="ARBA00023065"/>
    </source>
</evidence>
<dbReference type="GO" id="GO:0005524">
    <property type="term" value="F:ATP binding"/>
    <property type="evidence" value="ECO:0007669"/>
    <property type="project" value="UniProtKB-UniRule"/>
</dbReference>
<evidence type="ECO:0000256" key="6">
    <source>
        <dbReference type="ARBA" id="ARBA00022692"/>
    </source>
</evidence>
<name>A0A6A1TNG7_NEOGA</name>
<reference evidence="20 21" key="1">
    <citation type="submission" date="2019-09" db="EMBL/GenBank/DDBJ databases">
        <title>Genome sequencing of Ng87 strain.</title>
        <authorList>
            <person name="Karasev E.S."/>
            <person name="Andronov E."/>
        </authorList>
    </citation>
    <scope>NUCLEOTIDE SEQUENCE [LARGE SCALE GENOMIC DNA]</scope>
    <source>
        <strain evidence="20 21">Ng87</strain>
    </source>
</reference>
<evidence type="ECO:0000313" key="21">
    <source>
        <dbReference type="Proteomes" id="UP000386575"/>
    </source>
</evidence>